<evidence type="ECO:0000313" key="3">
    <source>
        <dbReference type="Proteomes" id="UP000239485"/>
    </source>
</evidence>
<proteinExistence type="predicted"/>
<evidence type="ECO:0000313" key="2">
    <source>
        <dbReference type="EMBL" id="PPK91894.1"/>
    </source>
</evidence>
<keyword evidence="3" id="KW-1185">Reference proteome</keyword>
<dbReference type="RefSeq" id="WP_104435603.1">
    <property type="nucleotide sequence ID" value="NZ_PTJD01000020.1"/>
</dbReference>
<accession>A0A2S6ICE2</accession>
<sequence length="254" mass="27908">MTSWKLRAAGALAAAVAAVTMAAPAQADPRVGGEIGFIYEHQHGGASGWLGQPLTPEIRTPNGKGAYVVFQNGSIYWSPGTGAREVHGELRNGWGRLGWEGGYLGFPTSDEQPTASRRGRFQTFQGGALYWAPWTGAHAVRGDIRDTYASWYQSEDILGFPITSEVRTPNNRGAYNHFQWGSIYWSPDYGAFPIYGAIRDLYASQGWENGPLGFPVSAEFDYALSTVGEVKGQEFEGGFIWWWPEGHEIYLTEG</sequence>
<protein>
    <submittedName>
        <fullName evidence="2">LGFP repeat-containing protein</fullName>
    </submittedName>
</protein>
<feature type="signal peptide" evidence="1">
    <location>
        <begin position="1"/>
        <end position="27"/>
    </location>
</feature>
<dbReference type="Pfam" id="PF08310">
    <property type="entry name" value="LGFP"/>
    <property type="match status" value="3"/>
</dbReference>
<reference evidence="2 3" key="1">
    <citation type="submission" date="2018-02" db="EMBL/GenBank/DDBJ databases">
        <title>Genomic Encyclopedia of Archaeal and Bacterial Type Strains, Phase II (KMG-II): from individual species to whole genera.</title>
        <authorList>
            <person name="Goeker M."/>
        </authorList>
    </citation>
    <scope>NUCLEOTIDE SEQUENCE [LARGE SCALE GENOMIC DNA]</scope>
    <source>
        <strain evidence="2 3">DSM 22857</strain>
    </source>
</reference>
<dbReference type="OrthoDB" id="514320at2"/>
<dbReference type="Proteomes" id="UP000239485">
    <property type="component" value="Unassembled WGS sequence"/>
</dbReference>
<dbReference type="InterPro" id="IPR013207">
    <property type="entry name" value="LGFP"/>
</dbReference>
<name>A0A2S6ICE2_9ACTN</name>
<dbReference type="EMBL" id="PTJD01000020">
    <property type="protein sequence ID" value="PPK91894.1"/>
    <property type="molecule type" value="Genomic_DNA"/>
</dbReference>
<keyword evidence="1" id="KW-0732">Signal</keyword>
<evidence type="ECO:0000256" key="1">
    <source>
        <dbReference type="SAM" id="SignalP"/>
    </source>
</evidence>
<dbReference type="AlphaFoldDB" id="A0A2S6ICE2"/>
<feature type="chain" id="PRO_5015543008" evidence="1">
    <location>
        <begin position="28"/>
        <end position="254"/>
    </location>
</feature>
<comment type="caution">
    <text evidence="2">The sequence shown here is derived from an EMBL/GenBank/DDBJ whole genome shotgun (WGS) entry which is preliminary data.</text>
</comment>
<organism evidence="2 3">
    <name type="scientific">Kineococcus xinjiangensis</name>
    <dbReference type="NCBI Taxonomy" id="512762"/>
    <lineage>
        <taxon>Bacteria</taxon>
        <taxon>Bacillati</taxon>
        <taxon>Actinomycetota</taxon>
        <taxon>Actinomycetes</taxon>
        <taxon>Kineosporiales</taxon>
        <taxon>Kineosporiaceae</taxon>
        <taxon>Kineococcus</taxon>
    </lineage>
</organism>
<gene>
    <name evidence="2" type="ORF">CLV92_12013</name>
</gene>